<dbReference type="AlphaFoldDB" id="A0A1V6NMK4"/>
<evidence type="ECO:0000313" key="3">
    <source>
        <dbReference type="Proteomes" id="UP000191408"/>
    </source>
</evidence>
<evidence type="ECO:0000313" key="2">
    <source>
        <dbReference type="EMBL" id="OQD65955.1"/>
    </source>
</evidence>
<keyword evidence="1" id="KW-0812">Transmembrane</keyword>
<organism evidence="2 3">
    <name type="scientific">Penicillium polonicum</name>
    <dbReference type="NCBI Taxonomy" id="60169"/>
    <lineage>
        <taxon>Eukaryota</taxon>
        <taxon>Fungi</taxon>
        <taxon>Dikarya</taxon>
        <taxon>Ascomycota</taxon>
        <taxon>Pezizomycotina</taxon>
        <taxon>Eurotiomycetes</taxon>
        <taxon>Eurotiomycetidae</taxon>
        <taxon>Eurotiales</taxon>
        <taxon>Aspergillaceae</taxon>
        <taxon>Penicillium</taxon>
    </lineage>
</organism>
<protein>
    <recommendedName>
        <fullName evidence="4">Fungal N-terminal domain-containing protein</fullName>
    </recommendedName>
</protein>
<keyword evidence="1" id="KW-0472">Membrane</keyword>
<dbReference type="OrthoDB" id="5329749at2759"/>
<evidence type="ECO:0000256" key="1">
    <source>
        <dbReference type="SAM" id="Phobius"/>
    </source>
</evidence>
<dbReference type="Proteomes" id="UP000191408">
    <property type="component" value="Unassembled WGS sequence"/>
</dbReference>
<keyword evidence="3" id="KW-1185">Reference proteome</keyword>
<sequence>MEDSPLSTTANISGILTFLAAVFTFVYVRYNTLQNGHAEMNDIYESVKATIEETHMMESQIEIQPGFEKVREIFHKLWRTEISIMIQLAKAIGGDELAHKVGGQTSIEPDSHHNVFKWLYKDEVDYGLGKERWVKGIPLLAVALTTVRLAWNLGATPKLLRWYMVREKVMEKIRDRDNYRSRLRSHQLALLNQQFRAQELSIRRLRDDNEALLKYMEDMRLTIGKMVEAERVSSHP</sequence>
<dbReference type="EMBL" id="MDYM01000005">
    <property type="protein sequence ID" value="OQD65955.1"/>
    <property type="molecule type" value="Genomic_DNA"/>
</dbReference>
<name>A0A1V6NMK4_PENPO</name>
<accession>A0A1V6NMK4</accession>
<proteinExistence type="predicted"/>
<feature type="transmembrane region" description="Helical" evidence="1">
    <location>
        <begin position="12"/>
        <end position="30"/>
    </location>
</feature>
<evidence type="ECO:0008006" key="4">
    <source>
        <dbReference type="Google" id="ProtNLM"/>
    </source>
</evidence>
<comment type="caution">
    <text evidence="2">The sequence shown here is derived from an EMBL/GenBank/DDBJ whole genome shotgun (WGS) entry which is preliminary data.</text>
</comment>
<keyword evidence="1" id="KW-1133">Transmembrane helix</keyword>
<reference evidence="3" key="1">
    <citation type="journal article" date="2017" name="Nat. Microbiol.">
        <title>Global analysis of biosynthetic gene clusters reveals vast potential of secondary metabolite production in Penicillium species.</title>
        <authorList>
            <person name="Nielsen J.C."/>
            <person name="Grijseels S."/>
            <person name="Prigent S."/>
            <person name="Ji B."/>
            <person name="Dainat J."/>
            <person name="Nielsen K.F."/>
            <person name="Frisvad J.C."/>
            <person name="Workman M."/>
            <person name="Nielsen J."/>
        </authorList>
    </citation>
    <scope>NUCLEOTIDE SEQUENCE [LARGE SCALE GENOMIC DNA]</scope>
    <source>
        <strain evidence="3">IBT 4502</strain>
    </source>
</reference>
<gene>
    <name evidence="2" type="ORF">PENPOL_c005G07619</name>
</gene>